<dbReference type="PANTHER" id="PTHR34473:SF2">
    <property type="entry name" value="UPF0699 TRANSMEMBRANE PROTEIN YDBT"/>
    <property type="match status" value="1"/>
</dbReference>
<organism evidence="2 3">
    <name type="scientific">Ruminiclostridium herbifermentans</name>
    <dbReference type="NCBI Taxonomy" id="2488810"/>
    <lineage>
        <taxon>Bacteria</taxon>
        <taxon>Bacillati</taxon>
        <taxon>Bacillota</taxon>
        <taxon>Clostridia</taxon>
        <taxon>Eubacteriales</taxon>
        <taxon>Oscillospiraceae</taxon>
        <taxon>Ruminiclostridium</taxon>
    </lineage>
</organism>
<proteinExistence type="predicted"/>
<feature type="domain" description="YdbS-like PH" evidence="1">
    <location>
        <begin position="388"/>
        <end position="440"/>
    </location>
</feature>
<evidence type="ECO:0000259" key="1">
    <source>
        <dbReference type="Pfam" id="PF03703"/>
    </source>
</evidence>
<evidence type="ECO:0000313" key="3">
    <source>
        <dbReference type="Proteomes" id="UP000306409"/>
    </source>
</evidence>
<dbReference type="KEGG" id="rher:EHE19_008450"/>
<dbReference type="InterPro" id="IPR014529">
    <property type="entry name" value="UCP026631"/>
</dbReference>
<dbReference type="PIRSF" id="PIRSF026631">
    <property type="entry name" value="UCP026631"/>
    <property type="match status" value="1"/>
</dbReference>
<keyword evidence="3" id="KW-1185">Reference proteome</keyword>
<feature type="domain" description="YdbS-like PH" evidence="1">
    <location>
        <begin position="233"/>
        <end position="315"/>
    </location>
</feature>
<dbReference type="EMBL" id="CP061336">
    <property type="protein sequence ID" value="QNU68417.1"/>
    <property type="molecule type" value="Genomic_DNA"/>
</dbReference>
<gene>
    <name evidence="2" type="ORF">EHE19_008450</name>
</gene>
<dbReference type="Proteomes" id="UP000306409">
    <property type="component" value="Chromosome"/>
</dbReference>
<dbReference type="InterPro" id="IPR005182">
    <property type="entry name" value="YdbS-like_PH"/>
</dbReference>
<dbReference type="Pfam" id="PF03703">
    <property type="entry name" value="bPH_2"/>
    <property type="match status" value="3"/>
</dbReference>
<sequence length="470" mass="52395">MDFKHRRGHFLIIFEKISEIPILLLSIIFSAFLLNTFDTQALIPVVAILLSPISKLVNYFFTYYTLTQEHLIVESGVFNKKRIELPFSTITAVDLSQNILYQIFGVYKIKVDNASQTNEAANQSKINLTLKKEEAIQFKKIITGNFIETANEQHELAAIKGEISDFIKLGLLQSKAAYIMSILAIVGSLSSLIIPFIEGKVEGALLAALIITIIIIVYLTAVIMSIVKAVIKYYAFSVWADEETLKVQYGLLNKKSFSLQKSKINGIILKQNLLMRIFKLYSAEVIVIGYGDKSEEGGTEKAIIFPIAKKEKIKEIVNIVLPEYSLDYKLCKPERKAIRYFFISPMFIFAVICVICAVAAAIIIENYIVIAAALVFLAFSVAHTIQKYINAGISVGESNIVLSSGAFSKRVAIIKTKSIESITSTGSIFKRRKGFVSIRLGFVAPLRVANISSLNLPINQFELLEGVLKY</sequence>
<feature type="domain" description="YdbS-like PH" evidence="1">
    <location>
        <begin position="59"/>
        <end position="118"/>
    </location>
</feature>
<evidence type="ECO:0000313" key="2">
    <source>
        <dbReference type="EMBL" id="QNU68417.1"/>
    </source>
</evidence>
<dbReference type="PANTHER" id="PTHR34473">
    <property type="entry name" value="UPF0699 TRANSMEMBRANE PROTEIN YDBS"/>
    <property type="match status" value="1"/>
</dbReference>
<protein>
    <submittedName>
        <fullName evidence="2">PH domain-containing protein</fullName>
    </submittedName>
</protein>
<name>A0A4U7JND1_9FIRM</name>
<dbReference type="AlphaFoldDB" id="A0A4U7JND1"/>
<dbReference type="RefSeq" id="WP_137696355.1">
    <property type="nucleotide sequence ID" value="NZ_CP061336.1"/>
</dbReference>
<accession>A0A4U7JND1</accession>
<dbReference type="OrthoDB" id="1771625at2"/>
<reference evidence="2 3" key="1">
    <citation type="submission" date="2020-09" db="EMBL/GenBank/DDBJ databases">
        <title>Characterization and genome sequencing of Ruminiclostridium sp. nov. MA18.</title>
        <authorList>
            <person name="Rettenmaier R."/>
            <person name="Kowollik M.-L."/>
            <person name="Liebl W."/>
            <person name="Zverlov V."/>
        </authorList>
    </citation>
    <scope>NUCLEOTIDE SEQUENCE [LARGE SCALE GENOMIC DNA]</scope>
    <source>
        <strain evidence="2 3">MA18</strain>
    </source>
</reference>